<dbReference type="RefSeq" id="WP_057626650.1">
    <property type="nucleotide sequence ID" value="NZ_LDJJ01000007.1"/>
</dbReference>
<protein>
    <recommendedName>
        <fullName evidence="3">DUF1833 domain-containing protein</fullName>
    </recommendedName>
</protein>
<evidence type="ECO:0008006" key="3">
    <source>
        <dbReference type="Google" id="ProtNLM"/>
    </source>
</evidence>
<name>A0A0R0CQT0_9GAMM</name>
<proteinExistence type="predicted"/>
<organism evidence="1 2">
    <name type="scientific">Stenotrophomonas terrae</name>
    <dbReference type="NCBI Taxonomy" id="405446"/>
    <lineage>
        <taxon>Bacteria</taxon>
        <taxon>Pseudomonadati</taxon>
        <taxon>Pseudomonadota</taxon>
        <taxon>Gammaproteobacteria</taxon>
        <taxon>Lysobacterales</taxon>
        <taxon>Lysobacteraceae</taxon>
        <taxon>Stenotrophomonas</taxon>
    </lineage>
</organism>
<dbReference type="PATRIC" id="fig|405446.3.peg.3378"/>
<reference evidence="1 2" key="1">
    <citation type="submission" date="2015-05" db="EMBL/GenBank/DDBJ databases">
        <title>Genome sequencing and analysis of members of genus Stenotrophomonas.</title>
        <authorList>
            <person name="Patil P.P."/>
            <person name="Midha S."/>
            <person name="Patil P.B."/>
        </authorList>
    </citation>
    <scope>NUCLEOTIDE SEQUENCE [LARGE SCALE GENOMIC DNA]</scope>
    <source>
        <strain evidence="1 2">DSM 18941</strain>
    </source>
</reference>
<sequence length="156" mass="17016">MARELTPAQARAILAQDTAEVFLPCLKIIAGDTFRIVNNTEPLAKADGVYQPYPFEPAFPDDSDERGGNVSVRIDNVERDVTRLLRDATGVPVATLELVTASEPDKPILGPCEFSVLSAEADVMQVTLQLGHEEDFLNQRVPAQSYGPTNSQGLYQ</sequence>
<comment type="caution">
    <text evidence="1">The sequence shown here is derived from an EMBL/GenBank/DDBJ whole genome shotgun (WGS) entry which is preliminary data.</text>
</comment>
<gene>
    <name evidence="1" type="ORF">ABB27_02475</name>
</gene>
<dbReference type="AlphaFoldDB" id="A0A0R0CQT0"/>
<dbReference type="EMBL" id="LDJJ01000007">
    <property type="protein sequence ID" value="KRG71776.1"/>
    <property type="molecule type" value="Genomic_DNA"/>
</dbReference>
<evidence type="ECO:0000313" key="2">
    <source>
        <dbReference type="Proteomes" id="UP000051863"/>
    </source>
</evidence>
<evidence type="ECO:0000313" key="1">
    <source>
        <dbReference type="EMBL" id="KRG71776.1"/>
    </source>
</evidence>
<dbReference type="Pfam" id="PF08875">
    <property type="entry name" value="DUF1833"/>
    <property type="match status" value="1"/>
</dbReference>
<dbReference type="InterPro" id="IPR014974">
    <property type="entry name" value="DUF1833"/>
</dbReference>
<dbReference type="Proteomes" id="UP000051863">
    <property type="component" value="Unassembled WGS sequence"/>
</dbReference>
<keyword evidence="2" id="KW-1185">Reference proteome</keyword>
<dbReference type="OrthoDB" id="6064733at2"/>
<accession>A0A0R0CQT0</accession>